<dbReference type="EMBL" id="LR796418">
    <property type="protein sequence ID" value="CAB4143507.1"/>
    <property type="molecule type" value="Genomic_DNA"/>
</dbReference>
<gene>
    <name evidence="1" type="ORF">UFOVP436_162</name>
    <name evidence="2" type="ORF">UFOVP784_162</name>
</gene>
<organism evidence="2">
    <name type="scientific">uncultured Caudovirales phage</name>
    <dbReference type="NCBI Taxonomy" id="2100421"/>
    <lineage>
        <taxon>Viruses</taxon>
        <taxon>Duplodnaviria</taxon>
        <taxon>Heunggongvirae</taxon>
        <taxon>Uroviricota</taxon>
        <taxon>Caudoviricetes</taxon>
        <taxon>Peduoviridae</taxon>
        <taxon>Maltschvirus</taxon>
        <taxon>Maltschvirus maltsch</taxon>
    </lineage>
</organism>
<name>A0A6J5NTV5_9CAUD</name>
<reference evidence="2" key="1">
    <citation type="submission" date="2020-04" db="EMBL/GenBank/DDBJ databases">
        <authorList>
            <person name="Chiriac C."/>
            <person name="Salcher M."/>
            <person name="Ghai R."/>
            <person name="Kavagutti S V."/>
        </authorList>
    </citation>
    <scope>NUCLEOTIDE SEQUENCE</scope>
</reference>
<proteinExistence type="predicted"/>
<accession>A0A6J5NTV5</accession>
<sequence length="67" mass="7549">MPIKDPDDVIGVCSECKSDQPMRYMYNSPFAQQGKPVICKYCGGVVIITYRETRDDSIDGSDRERGL</sequence>
<dbReference type="EMBL" id="LR796737">
    <property type="protein sequence ID" value="CAB4162879.1"/>
    <property type="molecule type" value="Genomic_DNA"/>
</dbReference>
<evidence type="ECO:0000313" key="2">
    <source>
        <dbReference type="EMBL" id="CAB4162879.1"/>
    </source>
</evidence>
<protein>
    <submittedName>
        <fullName evidence="2">Uncharacterized protein</fullName>
    </submittedName>
</protein>
<evidence type="ECO:0000313" key="1">
    <source>
        <dbReference type="EMBL" id="CAB4143507.1"/>
    </source>
</evidence>